<name>A0ABW2Y8C8_9BIFI</name>
<feature type="transmembrane region" description="Helical" evidence="1">
    <location>
        <begin position="12"/>
        <end position="33"/>
    </location>
</feature>
<dbReference type="InterPro" id="IPR029058">
    <property type="entry name" value="AB_hydrolase_fold"/>
</dbReference>
<keyword evidence="3" id="KW-0378">Hydrolase</keyword>
<dbReference type="Gene3D" id="3.40.50.1820">
    <property type="entry name" value="alpha/beta hydrolase"/>
    <property type="match status" value="1"/>
</dbReference>
<reference evidence="4" key="1">
    <citation type="journal article" date="2019" name="Int. J. Syst. Evol. Microbiol.">
        <title>The Global Catalogue of Microorganisms (GCM) 10K type strain sequencing project: providing services to taxonomists for standard genome sequencing and annotation.</title>
        <authorList>
            <consortium name="The Broad Institute Genomics Platform"/>
            <consortium name="The Broad Institute Genome Sequencing Center for Infectious Disease"/>
            <person name="Wu L."/>
            <person name="Ma J."/>
        </authorList>
    </citation>
    <scope>NUCLEOTIDE SEQUENCE [LARGE SCALE GENOMIC DNA]</scope>
    <source>
        <strain evidence="4">CCM 8604</strain>
    </source>
</reference>
<proteinExistence type="predicted"/>
<keyword evidence="1" id="KW-0812">Transmembrane</keyword>
<evidence type="ECO:0000256" key="1">
    <source>
        <dbReference type="SAM" id="Phobius"/>
    </source>
</evidence>
<dbReference type="Proteomes" id="UP001597036">
    <property type="component" value="Unassembled WGS sequence"/>
</dbReference>
<evidence type="ECO:0000259" key="2">
    <source>
        <dbReference type="Pfam" id="PF12695"/>
    </source>
</evidence>
<organism evidence="3 4">
    <name type="scientific">Alloscardovia venturai</name>
    <dbReference type="NCBI Taxonomy" id="1769421"/>
    <lineage>
        <taxon>Bacteria</taxon>
        <taxon>Bacillati</taxon>
        <taxon>Actinomycetota</taxon>
        <taxon>Actinomycetes</taxon>
        <taxon>Bifidobacteriales</taxon>
        <taxon>Bifidobacteriaceae</taxon>
        <taxon>Alloscardovia</taxon>
    </lineage>
</organism>
<comment type="caution">
    <text evidence="3">The sequence shown here is derived from an EMBL/GenBank/DDBJ whole genome shotgun (WGS) entry which is preliminary data.</text>
</comment>
<keyword evidence="1" id="KW-1133">Transmembrane helix</keyword>
<feature type="domain" description="Alpha/beta hydrolase fold-5" evidence="2">
    <location>
        <begin position="71"/>
        <end position="237"/>
    </location>
</feature>
<protein>
    <submittedName>
        <fullName evidence="3">Alpha/beta hydrolase</fullName>
    </submittedName>
</protein>
<dbReference type="InterPro" id="IPR029059">
    <property type="entry name" value="AB_hydrolase_5"/>
</dbReference>
<dbReference type="RefSeq" id="WP_377938770.1">
    <property type="nucleotide sequence ID" value="NZ_JBHTHQ010000021.1"/>
</dbReference>
<dbReference type="SUPFAM" id="SSF53474">
    <property type="entry name" value="alpha/beta-Hydrolases"/>
    <property type="match status" value="1"/>
</dbReference>
<sequence length="251" mass="27501">MKSKSKSKSKIWKIVASIIAVLLVIVIAGLVWLRMSIYPARDDAVEAYNSSNVSETSQYIKFDAPHETANIVFVGGALVDLKAYSYMAEELSKDSIDVYLVKSPYSLPILNAQSASHIISSLHLTNVYLAGHSLGGVMAAANIKNGAHIHQLHVQGLIFLASYPNTDNDLSKTHLHVLSLTASHDTVLNRSQWNKARQRLPHDTSYREIKGGNHAGFGIYGAQKGDGKATISVKSQQRQIIQSIVETVHKK</sequence>
<evidence type="ECO:0000313" key="3">
    <source>
        <dbReference type="EMBL" id="MFD0705073.1"/>
    </source>
</evidence>
<keyword evidence="4" id="KW-1185">Reference proteome</keyword>
<evidence type="ECO:0000313" key="4">
    <source>
        <dbReference type="Proteomes" id="UP001597036"/>
    </source>
</evidence>
<gene>
    <name evidence="3" type="ORF">ACFQY8_04865</name>
</gene>
<dbReference type="GO" id="GO:0016787">
    <property type="term" value="F:hydrolase activity"/>
    <property type="evidence" value="ECO:0007669"/>
    <property type="project" value="UniProtKB-KW"/>
</dbReference>
<accession>A0ABW2Y8C8</accession>
<keyword evidence="1" id="KW-0472">Membrane</keyword>
<dbReference type="EMBL" id="JBHTHQ010000021">
    <property type="protein sequence ID" value="MFD0705073.1"/>
    <property type="molecule type" value="Genomic_DNA"/>
</dbReference>
<dbReference type="Pfam" id="PF12695">
    <property type="entry name" value="Abhydrolase_5"/>
    <property type="match status" value="1"/>
</dbReference>